<keyword evidence="11 13" id="KW-0503">Monooxygenase</keyword>
<evidence type="ECO:0000313" key="15">
    <source>
        <dbReference type="Proteomes" id="UP000801492"/>
    </source>
</evidence>
<dbReference type="Proteomes" id="UP000801492">
    <property type="component" value="Unassembled WGS sequence"/>
</dbReference>
<organism evidence="14 15">
    <name type="scientific">Ignelater luminosus</name>
    <name type="common">Cucubano</name>
    <name type="synonym">Pyrophorus luminosus</name>
    <dbReference type="NCBI Taxonomy" id="2038154"/>
    <lineage>
        <taxon>Eukaryota</taxon>
        <taxon>Metazoa</taxon>
        <taxon>Ecdysozoa</taxon>
        <taxon>Arthropoda</taxon>
        <taxon>Hexapoda</taxon>
        <taxon>Insecta</taxon>
        <taxon>Pterygota</taxon>
        <taxon>Neoptera</taxon>
        <taxon>Endopterygota</taxon>
        <taxon>Coleoptera</taxon>
        <taxon>Polyphaga</taxon>
        <taxon>Elateriformia</taxon>
        <taxon>Elateroidea</taxon>
        <taxon>Elateridae</taxon>
        <taxon>Agrypninae</taxon>
        <taxon>Pyrophorini</taxon>
        <taxon>Ignelater</taxon>
    </lineage>
</organism>
<dbReference type="GO" id="GO:0005506">
    <property type="term" value="F:iron ion binding"/>
    <property type="evidence" value="ECO:0007669"/>
    <property type="project" value="InterPro"/>
</dbReference>
<dbReference type="PRINTS" id="PR00385">
    <property type="entry name" value="P450"/>
</dbReference>
<sequence>LLPISLAYRKRYGSVFKVYIGFAPPNILISDPKFLEFVMSSTKILDKSRDYNFLKSWLGTGLLTSRSTKWRKHRKILTPAFHFQILEQFVEVFHFYSNIMVKKLEKEVPEKSVNIYSYITLCSLDIICATAMGTKVNAQDESESKYVFSVKDMSRIIMQRTFSVLKMFDLFYHFTDDYQKELKALKILHGYTNSVIQSRKQDIIKANGNADYTPNYEDDIGRKKRKTFLDLLLQYKEDEQSITDEEIREEVDTFMFEGHDTTSAAMSFALYCLAKYPDVQVKAVQELQTIFSRDKDRPATYKELQEMRYLEAVIKETLRLYPSVPVFARNVHEDIEYDGITLPKNTTLAIYVYGLHRDPITFPDPERFDPDRFFQENQPDRSPYAYIPFSAGPRNCIGQKFAMLEMKSLLSKVLRNYELLEDPEHKIVLAAETILKSVTGVCVRLKKRNF</sequence>
<evidence type="ECO:0000256" key="4">
    <source>
        <dbReference type="ARBA" id="ARBA00010617"/>
    </source>
</evidence>
<dbReference type="GO" id="GO:0005789">
    <property type="term" value="C:endoplasmic reticulum membrane"/>
    <property type="evidence" value="ECO:0007669"/>
    <property type="project" value="UniProtKB-SubCell"/>
</dbReference>
<evidence type="ECO:0000256" key="1">
    <source>
        <dbReference type="ARBA" id="ARBA00001971"/>
    </source>
</evidence>
<dbReference type="InterPro" id="IPR001128">
    <property type="entry name" value="Cyt_P450"/>
</dbReference>
<reference evidence="14" key="1">
    <citation type="submission" date="2019-08" db="EMBL/GenBank/DDBJ databases">
        <title>The genome of the North American firefly Photinus pyralis.</title>
        <authorList>
            <consortium name="Photinus pyralis genome working group"/>
            <person name="Fallon T.R."/>
            <person name="Sander Lower S.E."/>
            <person name="Weng J.-K."/>
        </authorList>
    </citation>
    <scope>NUCLEOTIDE SEQUENCE</scope>
    <source>
        <strain evidence="14">TRF0915ILg1</strain>
        <tissue evidence="14">Whole body</tissue>
    </source>
</reference>
<name>A0A8K0G8W1_IGNLU</name>
<evidence type="ECO:0000256" key="12">
    <source>
        <dbReference type="PIRSR" id="PIRSR602401-1"/>
    </source>
</evidence>
<dbReference type="FunFam" id="1.10.630.10:FF:000182">
    <property type="entry name" value="Cytochrome P450 3A4"/>
    <property type="match status" value="1"/>
</dbReference>
<dbReference type="CDD" id="cd20628">
    <property type="entry name" value="CYP4"/>
    <property type="match status" value="1"/>
</dbReference>
<dbReference type="InterPro" id="IPR017972">
    <property type="entry name" value="Cyt_P450_CS"/>
</dbReference>
<comment type="caution">
    <text evidence="14">The sequence shown here is derived from an EMBL/GenBank/DDBJ whole genome shotgun (WGS) entry which is preliminary data.</text>
</comment>
<evidence type="ECO:0000256" key="7">
    <source>
        <dbReference type="ARBA" id="ARBA00022824"/>
    </source>
</evidence>
<proteinExistence type="inferred from homology"/>
<evidence type="ECO:0000256" key="13">
    <source>
        <dbReference type="RuleBase" id="RU000461"/>
    </source>
</evidence>
<evidence type="ECO:0000313" key="14">
    <source>
        <dbReference type="EMBL" id="KAF2892992.1"/>
    </source>
</evidence>
<accession>A0A8K0G8W1</accession>
<keyword evidence="8" id="KW-0492">Microsome</keyword>
<evidence type="ECO:0000256" key="11">
    <source>
        <dbReference type="ARBA" id="ARBA00023033"/>
    </source>
</evidence>
<gene>
    <name evidence="14" type="ORF">ILUMI_13181</name>
</gene>
<dbReference type="InterPro" id="IPR036396">
    <property type="entry name" value="Cyt_P450_sf"/>
</dbReference>
<feature type="binding site" description="axial binding residue" evidence="12">
    <location>
        <position position="396"/>
    </location>
    <ligand>
        <name>heme</name>
        <dbReference type="ChEBI" id="CHEBI:30413"/>
    </ligand>
    <ligandPart>
        <name>Fe</name>
        <dbReference type="ChEBI" id="CHEBI:18248"/>
    </ligandPart>
</feature>
<dbReference type="OrthoDB" id="1470350at2759"/>
<protein>
    <recommendedName>
        <fullName evidence="16">Cytochrome P450</fullName>
    </recommendedName>
</protein>
<keyword evidence="6 12" id="KW-0479">Metal-binding</keyword>
<evidence type="ECO:0000256" key="6">
    <source>
        <dbReference type="ARBA" id="ARBA00022723"/>
    </source>
</evidence>
<dbReference type="EMBL" id="VTPC01008295">
    <property type="protein sequence ID" value="KAF2892992.1"/>
    <property type="molecule type" value="Genomic_DNA"/>
</dbReference>
<dbReference type="PRINTS" id="PR00463">
    <property type="entry name" value="EP450I"/>
</dbReference>
<dbReference type="PANTHER" id="PTHR24291:SF187">
    <property type="entry name" value="CYTOCHROME P450 4AE1-RELATED"/>
    <property type="match status" value="1"/>
</dbReference>
<keyword evidence="15" id="KW-1185">Reference proteome</keyword>
<keyword evidence="5 12" id="KW-0349">Heme</keyword>
<comment type="similarity">
    <text evidence="4 13">Belongs to the cytochrome P450 family.</text>
</comment>
<evidence type="ECO:0000256" key="8">
    <source>
        <dbReference type="ARBA" id="ARBA00022848"/>
    </source>
</evidence>
<dbReference type="GO" id="GO:0016705">
    <property type="term" value="F:oxidoreductase activity, acting on paired donors, with incorporation or reduction of molecular oxygen"/>
    <property type="evidence" value="ECO:0007669"/>
    <property type="project" value="InterPro"/>
</dbReference>
<comment type="cofactor">
    <cofactor evidence="1 12">
        <name>heme</name>
        <dbReference type="ChEBI" id="CHEBI:30413"/>
    </cofactor>
</comment>
<evidence type="ECO:0000256" key="3">
    <source>
        <dbReference type="ARBA" id="ARBA00004406"/>
    </source>
</evidence>
<evidence type="ECO:0000256" key="2">
    <source>
        <dbReference type="ARBA" id="ARBA00004174"/>
    </source>
</evidence>
<evidence type="ECO:0000256" key="10">
    <source>
        <dbReference type="ARBA" id="ARBA00023004"/>
    </source>
</evidence>
<dbReference type="SUPFAM" id="SSF48264">
    <property type="entry name" value="Cytochrome P450"/>
    <property type="match status" value="1"/>
</dbReference>
<comment type="subcellular location">
    <subcellularLocation>
        <location evidence="3">Endoplasmic reticulum membrane</location>
        <topology evidence="3">Peripheral membrane protein</topology>
    </subcellularLocation>
    <subcellularLocation>
        <location evidence="2">Microsome membrane</location>
        <topology evidence="2">Peripheral membrane protein</topology>
    </subcellularLocation>
</comment>
<dbReference type="GO" id="GO:0020037">
    <property type="term" value="F:heme binding"/>
    <property type="evidence" value="ECO:0007669"/>
    <property type="project" value="InterPro"/>
</dbReference>
<evidence type="ECO:0000256" key="9">
    <source>
        <dbReference type="ARBA" id="ARBA00023002"/>
    </source>
</evidence>
<keyword evidence="9 13" id="KW-0560">Oxidoreductase</keyword>
<keyword evidence="7" id="KW-0256">Endoplasmic reticulum</keyword>
<evidence type="ECO:0008006" key="16">
    <source>
        <dbReference type="Google" id="ProtNLM"/>
    </source>
</evidence>
<feature type="non-terminal residue" evidence="14">
    <location>
        <position position="1"/>
    </location>
</feature>
<dbReference type="InterPro" id="IPR002401">
    <property type="entry name" value="Cyt_P450_E_grp-I"/>
</dbReference>
<keyword evidence="10 12" id="KW-0408">Iron</keyword>
<dbReference type="InterPro" id="IPR050196">
    <property type="entry name" value="Cytochrome_P450_Monoox"/>
</dbReference>
<dbReference type="Gene3D" id="1.10.630.10">
    <property type="entry name" value="Cytochrome P450"/>
    <property type="match status" value="1"/>
</dbReference>
<dbReference type="Pfam" id="PF00067">
    <property type="entry name" value="p450"/>
    <property type="match status" value="1"/>
</dbReference>
<dbReference type="AlphaFoldDB" id="A0A8K0G8W1"/>
<evidence type="ECO:0000256" key="5">
    <source>
        <dbReference type="ARBA" id="ARBA00022617"/>
    </source>
</evidence>
<dbReference type="PANTHER" id="PTHR24291">
    <property type="entry name" value="CYTOCHROME P450 FAMILY 4"/>
    <property type="match status" value="1"/>
</dbReference>
<dbReference type="GO" id="GO:0004497">
    <property type="term" value="F:monooxygenase activity"/>
    <property type="evidence" value="ECO:0007669"/>
    <property type="project" value="UniProtKB-KW"/>
</dbReference>
<dbReference type="PROSITE" id="PS00086">
    <property type="entry name" value="CYTOCHROME_P450"/>
    <property type="match status" value="1"/>
</dbReference>